<evidence type="ECO:0000313" key="7">
    <source>
        <dbReference type="Proteomes" id="UP001310594"/>
    </source>
</evidence>
<dbReference type="PANTHER" id="PTHR24198">
    <property type="entry name" value="ANKYRIN REPEAT AND PROTEIN KINASE DOMAIN-CONTAINING PROTEIN"/>
    <property type="match status" value="1"/>
</dbReference>
<evidence type="ECO:0000256" key="1">
    <source>
        <dbReference type="ARBA" id="ARBA00022737"/>
    </source>
</evidence>
<dbReference type="SUPFAM" id="SSF53474">
    <property type="entry name" value="alpha/beta-Hydrolases"/>
    <property type="match status" value="1"/>
</dbReference>
<protein>
    <recommendedName>
        <fullName evidence="5">AB hydrolase-1 domain-containing protein</fullName>
    </recommendedName>
</protein>
<dbReference type="PROSITE" id="PS50297">
    <property type="entry name" value="ANK_REP_REGION"/>
    <property type="match status" value="3"/>
</dbReference>
<feature type="compositionally biased region" description="Pro residues" evidence="4">
    <location>
        <begin position="141"/>
        <end position="157"/>
    </location>
</feature>
<feature type="region of interest" description="Disordered" evidence="4">
    <location>
        <begin position="116"/>
        <end position="159"/>
    </location>
</feature>
<dbReference type="InterPro" id="IPR000073">
    <property type="entry name" value="AB_hydrolase_1"/>
</dbReference>
<evidence type="ECO:0000256" key="3">
    <source>
        <dbReference type="PROSITE-ProRule" id="PRU00023"/>
    </source>
</evidence>
<evidence type="ECO:0000259" key="5">
    <source>
        <dbReference type="Pfam" id="PF12697"/>
    </source>
</evidence>
<name>A0AAN7W0V9_9PEZI</name>
<dbReference type="InterPro" id="IPR029058">
    <property type="entry name" value="AB_hydrolase_fold"/>
</dbReference>
<dbReference type="SUPFAM" id="SSF48403">
    <property type="entry name" value="Ankyrin repeat"/>
    <property type="match status" value="1"/>
</dbReference>
<organism evidence="6 7">
    <name type="scientific">Elasticomyces elasticus</name>
    <dbReference type="NCBI Taxonomy" id="574655"/>
    <lineage>
        <taxon>Eukaryota</taxon>
        <taxon>Fungi</taxon>
        <taxon>Dikarya</taxon>
        <taxon>Ascomycota</taxon>
        <taxon>Pezizomycotina</taxon>
        <taxon>Dothideomycetes</taxon>
        <taxon>Dothideomycetidae</taxon>
        <taxon>Mycosphaerellales</taxon>
        <taxon>Teratosphaeriaceae</taxon>
        <taxon>Elasticomyces</taxon>
    </lineage>
</organism>
<dbReference type="InterPro" id="IPR036770">
    <property type="entry name" value="Ankyrin_rpt-contain_sf"/>
</dbReference>
<evidence type="ECO:0000256" key="4">
    <source>
        <dbReference type="SAM" id="MobiDB-lite"/>
    </source>
</evidence>
<proteinExistence type="predicted"/>
<feature type="repeat" description="ANK" evidence="3">
    <location>
        <begin position="507"/>
        <end position="539"/>
    </location>
</feature>
<evidence type="ECO:0000313" key="6">
    <source>
        <dbReference type="EMBL" id="KAK5693985.1"/>
    </source>
</evidence>
<dbReference type="SMART" id="SM00248">
    <property type="entry name" value="ANK"/>
    <property type="match status" value="7"/>
</dbReference>
<evidence type="ECO:0000256" key="2">
    <source>
        <dbReference type="ARBA" id="ARBA00023043"/>
    </source>
</evidence>
<dbReference type="Pfam" id="PF12697">
    <property type="entry name" value="Abhydrolase_6"/>
    <property type="match status" value="1"/>
</dbReference>
<feature type="repeat" description="ANK" evidence="3">
    <location>
        <begin position="540"/>
        <end position="574"/>
    </location>
</feature>
<dbReference type="PANTHER" id="PTHR24198:SF165">
    <property type="entry name" value="ANKYRIN REPEAT-CONTAINING PROTEIN-RELATED"/>
    <property type="match status" value="1"/>
</dbReference>
<accession>A0AAN7W0V9</accession>
<dbReference type="AlphaFoldDB" id="A0AAN7W0V9"/>
<feature type="region of interest" description="Disordered" evidence="4">
    <location>
        <begin position="173"/>
        <end position="196"/>
    </location>
</feature>
<dbReference type="Proteomes" id="UP001310594">
    <property type="component" value="Unassembled WGS sequence"/>
</dbReference>
<gene>
    <name evidence="6" type="ORF">LTR97_009603</name>
</gene>
<dbReference type="EMBL" id="JAVRQU010000016">
    <property type="protein sequence ID" value="KAK5693985.1"/>
    <property type="molecule type" value="Genomic_DNA"/>
</dbReference>
<dbReference type="Gene3D" id="3.40.50.1820">
    <property type="entry name" value="alpha/beta hydrolase"/>
    <property type="match status" value="1"/>
</dbReference>
<keyword evidence="2 3" id="KW-0040">ANK repeat</keyword>
<dbReference type="Pfam" id="PF13857">
    <property type="entry name" value="Ank_5"/>
    <property type="match status" value="1"/>
</dbReference>
<feature type="repeat" description="ANK" evidence="3">
    <location>
        <begin position="392"/>
        <end position="424"/>
    </location>
</feature>
<feature type="domain" description="AB hydrolase-1" evidence="5">
    <location>
        <begin position="20"/>
        <end position="201"/>
    </location>
</feature>
<dbReference type="Pfam" id="PF13637">
    <property type="entry name" value="Ank_4"/>
    <property type="match status" value="1"/>
</dbReference>
<dbReference type="PROSITE" id="PS50088">
    <property type="entry name" value="ANK_REPEAT"/>
    <property type="match status" value="4"/>
</dbReference>
<reference evidence="6" key="1">
    <citation type="submission" date="2023-08" db="EMBL/GenBank/DDBJ databases">
        <title>Black Yeasts Isolated from many extreme environments.</title>
        <authorList>
            <person name="Coleine C."/>
            <person name="Stajich J.E."/>
            <person name="Selbmann L."/>
        </authorList>
    </citation>
    <scope>NUCLEOTIDE SEQUENCE</scope>
    <source>
        <strain evidence="6">CCFEE 5810</strain>
    </source>
</reference>
<sequence length="616" mass="66233">MATYGPEVLYEGEEPIQADVVFVHGLGGDSLATWTKDDILWPKALLKERVPHARILTWGYDADPVHFLRQQGHQTILSHAQGLLADLKDMRESDEQKARPIIFVGHSLGGLVIKQPASHPQHTREASNPRVQVPGMTDTPDVPPPAYSATPSNPPPAASAFDIRDLLNALHSEHATSQASPGSKSPAPPLPRRKNEQVLDQATYKRVLELAIAIEGPCPPEKFQRFIDHYKAQNDWICSAESYKATFLPETFDPQSAESLSELLFLASCAGDAKVARAAISAGAEVDYVIPRLGDCALNAAFTFDHTEVIESLFEAGVSVLAVCTRQGINEQEYMARRLPMASPATVRQILSRRGKDALPSSAPLIAAQSCAVGVLQLLFEYEFDFMVQGAGGSSALHLAARQGQLENASYLLSIGYEVNILDTSQQTPLYDAIINCNTEAVKLLLDGGALVNIVDAAGDTPMHVLVVQPCASNGTPVQSEAIATIKIEIFLLLCAAGVMLNVANGKGQAPIHVAIKYVLSIMAALLLLAGASPDLTDANGWTPLHLCANGGNDHATIAAFLIEKGASLKARLPPPNPLTPFEVARHFANTTMMPLLRDAKRERGLAKWLARHGVA</sequence>
<dbReference type="Gene3D" id="1.25.40.20">
    <property type="entry name" value="Ankyrin repeat-containing domain"/>
    <property type="match status" value="1"/>
</dbReference>
<dbReference type="InterPro" id="IPR002110">
    <property type="entry name" value="Ankyrin_rpt"/>
</dbReference>
<comment type="caution">
    <text evidence="6">The sequence shown here is derived from an EMBL/GenBank/DDBJ whole genome shotgun (WGS) entry which is preliminary data.</text>
</comment>
<feature type="repeat" description="ANK" evidence="3">
    <location>
        <begin position="425"/>
        <end position="457"/>
    </location>
</feature>
<keyword evidence="1" id="KW-0677">Repeat</keyword>